<keyword evidence="3" id="KW-0946">Virion</keyword>
<dbReference type="Pfam" id="PF01819">
    <property type="entry name" value="Levi_coat"/>
    <property type="match status" value="1"/>
</dbReference>
<dbReference type="Gene3D" id="3.30.380.10">
    <property type="entry name" value="MS2 Viral Coat Protein"/>
    <property type="match status" value="1"/>
</dbReference>
<comment type="subcellular location">
    <subcellularLocation>
        <location evidence="1">Virion</location>
    </subcellularLocation>
</comment>
<evidence type="ECO:0000256" key="2">
    <source>
        <dbReference type="ARBA" id="ARBA00022561"/>
    </source>
</evidence>
<keyword evidence="2 4" id="KW-0167">Capsid protein</keyword>
<evidence type="ECO:0000256" key="3">
    <source>
        <dbReference type="ARBA" id="ARBA00022844"/>
    </source>
</evidence>
<reference evidence="4" key="2">
    <citation type="journal article" date="2022" name="Nat. Microbiol.">
        <title>RNA viromes from terrestrial sites across China expand environmental viral diversity.</title>
        <authorList>
            <person name="Chiapello M."/>
            <person name="Rodriguez-Romero J."/>
            <person name="Ayllon M.A."/>
            <person name="Turina M."/>
        </authorList>
    </citation>
    <scope>NUCLEOTIDE SEQUENCE</scope>
    <source>
        <strain evidence="4">347R-k141_390855</strain>
    </source>
</reference>
<evidence type="ECO:0000256" key="1">
    <source>
        <dbReference type="ARBA" id="ARBA00004328"/>
    </source>
</evidence>
<accession>A0ABY3SSB8</accession>
<evidence type="ECO:0000313" key="5">
    <source>
        <dbReference type="Proteomes" id="UP001058426"/>
    </source>
</evidence>
<organism evidence="4 5">
    <name type="scientific">Leviviridae sp</name>
    <dbReference type="NCBI Taxonomy" id="2027243"/>
    <lineage>
        <taxon>Viruses</taxon>
        <taxon>Riboviria</taxon>
        <taxon>Orthornavirae</taxon>
        <taxon>Lenarviricota</taxon>
        <taxon>Leviviricetes</taxon>
        <taxon>Norzivirales</taxon>
        <taxon>Fiersviridae</taxon>
    </lineage>
</organism>
<dbReference type="EMBL" id="MZ679708">
    <property type="protein sequence ID" value="UJQ85568.1"/>
    <property type="molecule type" value="Genomic_RNA"/>
</dbReference>
<proteinExistence type="predicted"/>
<dbReference type="InterPro" id="IPR015954">
    <property type="entry name" value="Phage_RNA-type_capsid"/>
</dbReference>
<keyword evidence="5" id="KW-1185">Reference proteome</keyword>
<dbReference type="SUPFAM" id="SSF55405">
    <property type="entry name" value="RNA bacteriophage capsid protein"/>
    <property type="match status" value="1"/>
</dbReference>
<dbReference type="Proteomes" id="UP001058426">
    <property type="component" value="Chromosome"/>
</dbReference>
<protein>
    <submittedName>
        <fullName evidence="4">Coat protein</fullName>
    </submittedName>
</protein>
<name>A0ABY3SSB8_9VIRU</name>
<sequence>MPQLQSIVLTDRTPVTPVNLTFTPLDIKDGIGSVVNSSGVPIGNKRLTVSMKKTNTRWKGTVRLDLPVVATETVNGISKPVVVRTAYAELNVSFDERSTEQERTDAIGLLSSGLSTSKVLINDALVKLEGVY</sequence>
<reference evidence="4" key="1">
    <citation type="submission" date="2021-05" db="EMBL/GenBank/DDBJ databases">
        <authorList>
            <person name="Chen Y.-M."/>
            <person name="Zhang Y.-Z."/>
        </authorList>
    </citation>
    <scope>NUCLEOTIDE SEQUENCE</scope>
    <source>
        <strain evidence="4">347R-k141_390855</strain>
    </source>
</reference>
<evidence type="ECO:0000313" key="4">
    <source>
        <dbReference type="EMBL" id="UJQ85568.1"/>
    </source>
</evidence>
<dbReference type="GO" id="GO:0019028">
    <property type="term" value="C:viral capsid"/>
    <property type="evidence" value="ECO:0007669"/>
    <property type="project" value="UniProtKB-KW"/>
</dbReference>
<dbReference type="InterPro" id="IPR002703">
    <property type="entry name" value="Levivir_coat"/>
</dbReference>